<evidence type="ECO:0000256" key="1">
    <source>
        <dbReference type="SAM" id="MobiDB-lite"/>
    </source>
</evidence>
<proteinExistence type="predicted"/>
<name>A0ABD5QD52_9EURY</name>
<evidence type="ECO:0000313" key="3">
    <source>
        <dbReference type="Proteomes" id="UP001595925"/>
    </source>
</evidence>
<reference evidence="2 3" key="1">
    <citation type="journal article" date="2019" name="Int. J. Syst. Evol. Microbiol.">
        <title>The Global Catalogue of Microorganisms (GCM) 10K type strain sequencing project: providing services to taxonomists for standard genome sequencing and annotation.</title>
        <authorList>
            <consortium name="The Broad Institute Genomics Platform"/>
            <consortium name="The Broad Institute Genome Sequencing Center for Infectious Disease"/>
            <person name="Wu L."/>
            <person name="Ma J."/>
        </authorList>
    </citation>
    <scope>NUCLEOTIDE SEQUENCE [LARGE SCALE GENOMIC DNA]</scope>
    <source>
        <strain evidence="2 3">CGMCC 1.15824</strain>
    </source>
</reference>
<sequence>MNDELEPGDEVEVAYESTRSGNTVSRTGTVVQAPEDNGKIVLFVETDDNQLTGVTSDYVFSVSSSESDGDTDDRSRVQRTSSLGPLVSVTNR</sequence>
<feature type="compositionally biased region" description="Polar residues" evidence="1">
    <location>
        <begin position="78"/>
        <end position="92"/>
    </location>
</feature>
<gene>
    <name evidence="2" type="ORF">ACFPFO_04745</name>
</gene>
<keyword evidence="3" id="KW-1185">Reference proteome</keyword>
<organism evidence="2 3">
    <name type="scientific">Saliphagus infecundisoli</name>
    <dbReference type="NCBI Taxonomy" id="1849069"/>
    <lineage>
        <taxon>Archaea</taxon>
        <taxon>Methanobacteriati</taxon>
        <taxon>Methanobacteriota</taxon>
        <taxon>Stenosarchaea group</taxon>
        <taxon>Halobacteria</taxon>
        <taxon>Halobacteriales</taxon>
        <taxon>Natrialbaceae</taxon>
        <taxon>Saliphagus</taxon>
    </lineage>
</organism>
<dbReference type="Proteomes" id="UP001595925">
    <property type="component" value="Unassembled WGS sequence"/>
</dbReference>
<evidence type="ECO:0000313" key="2">
    <source>
        <dbReference type="EMBL" id="MFC4987084.1"/>
    </source>
</evidence>
<feature type="region of interest" description="Disordered" evidence="1">
    <location>
        <begin position="62"/>
        <end position="92"/>
    </location>
</feature>
<feature type="compositionally biased region" description="Acidic residues" evidence="1">
    <location>
        <begin position="1"/>
        <end position="13"/>
    </location>
</feature>
<feature type="compositionally biased region" description="Polar residues" evidence="1">
    <location>
        <begin position="17"/>
        <end position="26"/>
    </location>
</feature>
<comment type="caution">
    <text evidence="2">The sequence shown here is derived from an EMBL/GenBank/DDBJ whole genome shotgun (WGS) entry which is preliminary data.</text>
</comment>
<dbReference type="RefSeq" id="WP_224830186.1">
    <property type="nucleotide sequence ID" value="NZ_JAIVEF010000045.1"/>
</dbReference>
<dbReference type="AlphaFoldDB" id="A0ABD5QD52"/>
<protein>
    <recommendedName>
        <fullName evidence="4">Hypervirulence associated protein TUDOR domain-containing protein</fullName>
    </recommendedName>
</protein>
<evidence type="ECO:0008006" key="4">
    <source>
        <dbReference type="Google" id="ProtNLM"/>
    </source>
</evidence>
<dbReference type="EMBL" id="JBHSJG010000016">
    <property type="protein sequence ID" value="MFC4987084.1"/>
    <property type="molecule type" value="Genomic_DNA"/>
</dbReference>
<feature type="region of interest" description="Disordered" evidence="1">
    <location>
        <begin position="1"/>
        <end position="26"/>
    </location>
</feature>
<accession>A0ABD5QD52</accession>